<protein>
    <submittedName>
        <fullName evidence="1">5-carboxymethyl-2-hydroxymuconate isomerase</fullName>
    </submittedName>
</protein>
<dbReference type="STRING" id="207954.MED92_14238"/>
<dbReference type="AlphaFoldDB" id="A0A2G6JNT2"/>
<dbReference type="EMBL" id="PDSH01000013">
    <property type="protein sequence ID" value="PIE25084.1"/>
    <property type="molecule type" value="Genomic_DNA"/>
</dbReference>
<proteinExistence type="predicted"/>
<dbReference type="PANTHER" id="PTHR37950:SF1">
    <property type="entry name" value="4-HYDROXYPHENYLACETATE CATABOLISM PROTEIN"/>
    <property type="match status" value="1"/>
</dbReference>
<dbReference type="Proteomes" id="UP000243469">
    <property type="component" value="Unassembled WGS sequence"/>
</dbReference>
<dbReference type="PANTHER" id="PTHR37950">
    <property type="entry name" value="4-HYDROXYPHENYLACETATE CATABOLISM PROTEIN"/>
    <property type="match status" value="1"/>
</dbReference>
<sequence length="132" mass="15066">MPHFIMEYSANLDDDLDIPVLFEKLNETAIATGVFPIGGIRTRAIRCEHFRVGEGDPENTFVHLTAKVGAGREPEVLKAASDKVFATFTEQLQPVFERRYMSIGFEMIELHPERNYRKNNIHEKIAKMKGDT</sequence>
<dbReference type="InterPro" id="IPR004220">
    <property type="entry name" value="5-COMe_2-OHmuconate_Isoase"/>
</dbReference>
<gene>
    <name evidence="1" type="ORF">CSA60_01900</name>
</gene>
<dbReference type="InterPro" id="IPR014347">
    <property type="entry name" value="Tautomerase/MIF_sf"/>
</dbReference>
<dbReference type="Pfam" id="PF02962">
    <property type="entry name" value="CHMI"/>
    <property type="match status" value="1"/>
</dbReference>
<dbReference type="CDD" id="cd00580">
    <property type="entry name" value="CHMI"/>
    <property type="match status" value="1"/>
</dbReference>
<evidence type="ECO:0000313" key="2">
    <source>
        <dbReference type="Proteomes" id="UP000243469"/>
    </source>
</evidence>
<name>A0A2G6JNT2_NEPCE</name>
<comment type="caution">
    <text evidence="1">The sequence shown here is derived from an EMBL/GenBank/DDBJ whole genome shotgun (WGS) entry which is preliminary data.</text>
</comment>
<dbReference type="GO" id="GO:0008704">
    <property type="term" value="F:5-carboxymethyl-2-hydroxymuconate delta-isomerase activity"/>
    <property type="evidence" value="ECO:0007669"/>
    <property type="project" value="InterPro"/>
</dbReference>
<reference evidence="1 2" key="1">
    <citation type="submission" date="2017-10" db="EMBL/GenBank/DDBJ databases">
        <title>Novel microbial diversity and functional potential in the marine mammal oral microbiome.</title>
        <authorList>
            <person name="Dudek N.K."/>
            <person name="Sun C.L."/>
            <person name="Burstein D."/>
            <person name="Kantor R.S."/>
            <person name="Aliaga Goltsman D.S."/>
            <person name="Bik E.M."/>
            <person name="Thomas B.C."/>
            <person name="Banfield J.F."/>
            <person name="Relman D.A."/>
        </authorList>
    </citation>
    <scope>NUCLEOTIDE SEQUENCE [LARGE SCALE GENOMIC DNA]</scope>
    <source>
        <strain evidence="1">DOLJORAL78_47_21</strain>
    </source>
</reference>
<dbReference type="Gene3D" id="3.30.429.10">
    <property type="entry name" value="Macrophage Migration Inhibitory Factor"/>
    <property type="match status" value="1"/>
</dbReference>
<keyword evidence="1" id="KW-0413">Isomerase</keyword>
<organism evidence="1 2">
    <name type="scientific">Neptuniibacter caesariensis</name>
    <dbReference type="NCBI Taxonomy" id="207954"/>
    <lineage>
        <taxon>Bacteria</taxon>
        <taxon>Pseudomonadati</taxon>
        <taxon>Pseudomonadota</taxon>
        <taxon>Gammaproteobacteria</taxon>
        <taxon>Oceanospirillales</taxon>
        <taxon>Oceanospirillaceae</taxon>
        <taxon>Neptuniibacter</taxon>
    </lineage>
</organism>
<accession>A0A2G6JNT2</accession>
<evidence type="ECO:0000313" key="1">
    <source>
        <dbReference type="EMBL" id="PIE25084.1"/>
    </source>
</evidence>
<dbReference type="SUPFAM" id="SSF55331">
    <property type="entry name" value="Tautomerase/MIF"/>
    <property type="match status" value="1"/>
</dbReference>